<protein>
    <submittedName>
        <fullName evidence="1">Uncharacterized protein</fullName>
    </submittedName>
</protein>
<evidence type="ECO:0000313" key="1">
    <source>
        <dbReference type="EMBL" id="KAI9383496.1"/>
    </source>
</evidence>
<comment type="caution">
    <text evidence="1">The sequence shown here is derived from an EMBL/GenBank/DDBJ whole genome shotgun (WGS) entry which is preliminary data.</text>
</comment>
<dbReference type="EMBL" id="CM009302">
    <property type="protein sequence ID" value="KAI9383496.1"/>
    <property type="molecule type" value="Genomic_DNA"/>
</dbReference>
<name>A0ACC0S407_POPTR</name>
<evidence type="ECO:0000313" key="2">
    <source>
        <dbReference type="Proteomes" id="UP000006729"/>
    </source>
</evidence>
<gene>
    <name evidence="1" type="ORF">POPTR_013G092801v4</name>
</gene>
<keyword evidence="2" id="KW-1185">Reference proteome</keyword>
<organism evidence="1 2">
    <name type="scientific">Populus trichocarpa</name>
    <name type="common">Western balsam poplar</name>
    <name type="synonym">Populus balsamifera subsp. trichocarpa</name>
    <dbReference type="NCBI Taxonomy" id="3694"/>
    <lineage>
        <taxon>Eukaryota</taxon>
        <taxon>Viridiplantae</taxon>
        <taxon>Streptophyta</taxon>
        <taxon>Embryophyta</taxon>
        <taxon>Tracheophyta</taxon>
        <taxon>Spermatophyta</taxon>
        <taxon>Magnoliopsida</taxon>
        <taxon>eudicotyledons</taxon>
        <taxon>Gunneridae</taxon>
        <taxon>Pentapetalae</taxon>
        <taxon>rosids</taxon>
        <taxon>fabids</taxon>
        <taxon>Malpighiales</taxon>
        <taxon>Salicaceae</taxon>
        <taxon>Saliceae</taxon>
        <taxon>Populus</taxon>
    </lineage>
</organism>
<dbReference type="Proteomes" id="UP000006729">
    <property type="component" value="Chromosome 13"/>
</dbReference>
<proteinExistence type="predicted"/>
<sequence>MATLRKTISPYDITSNDNPGSLLTQVQLKGENYDEWARALKIALRARKKFGFVDGFIERPDEESPDLEDWAELAECKQRGLTIVAYFGKLKKLWEELANFEQMPMCKCGLCTCNLGVALEKKREEEKAHQFLMGLDEIVYGTVRSNLLAQDPLPNLNRLYSTLVQEERVRIISRGKEERDEVMSFAVQAEFKSRNKNEGKDKNVVCNHCNRTRHESDSCFQLIGYPDWWGDRARGTGRGKGGQRGMTPVGRGRGGLVTPVGRGRGGLVKANATQVSYTDRSDTNGLSDEQWQTLLNILNNTKTGATEKLTGPHFEDGD</sequence>
<reference evidence="1 2" key="1">
    <citation type="journal article" date="2006" name="Science">
        <title>The genome of black cottonwood, Populus trichocarpa (Torr. &amp; Gray).</title>
        <authorList>
            <person name="Tuskan G.A."/>
            <person name="Difazio S."/>
            <person name="Jansson S."/>
            <person name="Bohlmann J."/>
            <person name="Grigoriev I."/>
            <person name="Hellsten U."/>
            <person name="Putnam N."/>
            <person name="Ralph S."/>
            <person name="Rombauts S."/>
            <person name="Salamov A."/>
            <person name="Schein J."/>
            <person name="Sterck L."/>
            <person name="Aerts A."/>
            <person name="Bhalerao R.R."/>
            <person name="Bhalerao R.P."/>
            <person name="Blaudez D."/>
            <person name="Boerjan W."/>
            <person name="Brun A."/>
            <person name="Brunner A."/>
            <person name="Busov V."/>
            <person name="Campbell M."/>
            <person name="Carlson J."/>
            <person name="Chalot M."/>
            <person name="Chapman J."/>
            <person name="Chen G.L."/>
            <person name="Cooper D."/>
            <person name="Coutinho P.M."/>
            <person name="Couturier J."/>
            <person name="Covert S."/>
            <person name="Cronk Q."/>
            <person name="Cunningham R."/>
            <person name="Davis J."/>
            <person name="Degroeve S."/>
            <person name="Dejardin A."/>
            <person name="Depamphilis C."/>
            <person name="Detter J."/>
            <person name="Dirks B."/>
            <person name="Dubchak I."/>
            <person name="Duplessis S."/>
            <person name="Ehlting J."/>
            <person name="Ellis B."/>
            <person name="Gendler K."/>
            <person name="Goodstein D."/>
            <person name="Gribskov M."/>
            <person name="Grimwood J."/>
            <person name="Groover A."/>
            <person name="Gunter L."/>
            <person name="Hamberger B."/>
            <person name="Heinze B."/>
            <person name="Helariutta Y."/>
            <person name="Henrissat B."/>
            <person name="Holligan D."/>
            <person name="Holt R."/>
            <person name="Huang W."/>
            <person name="Islam-Faridi N."/>
            <person name="Jones S."/>
            <person name="Jones-Rhoades M."/>
            <person name="Jorgensen R."/>
            <person name="Joshi C."/>
            <person name="Kangasjarvi J."/>
            <person name="Karlsson J."/>
            <person name="Kelleher C."/>
            <person name="Kirkpatrick R."/>
            <person name="Kirst M."/>
            <person name="Kohler A."/>
            <person name="Kalluri U."/>
            <person name="Larimer F."/>
            <person name="Leebens-Mack J."/>
            <person name="Leple J.C."/>
            <person name="Locascio P."/>
            <person name="Lou Y."/>
            <person name="Lucas S."/>
            <person name="Martin F."/>
            <person name="Montanini B."/>
            <person name="Napoli C."/>
            <person name="Nelson D.R."/>
            <person name="Nelson C."/>
            <person name="Nieminen K."/>
            <person name="Nilsson O."/>
            <person name="Pereda V."/>
            <person name="Peter G."/>
            <person name="Philippe R."/>
            <person name="Pilate G."/>
            <person name="Poliakov A."/>
            <person name="Razumovskaya J."/>
            <person name="Richardson P."/>
            <person name="Rinaldi C."/>
            <person name="Ritland K."/>
            <person name="Rouze P."/>
            <person name="Ryaboy D."/>
            <person name="Schmutz J."/>
            <person name="Schrader J."/>
            <person name="Segerman B."/>
            <person name="Shin H."/>
            <person name="Siddiqui A."/>
            <person name="Sterky F."/>
            <person name="Terry A."/>
            <person name="Tsai C.J."/>
            <person name="Uberbacher E."/>
            <person name="Unneberg P."/>
            <person name="Vahala J."/>
            <person name="Wall K."/>
            <person name="Wessler S."/>
            <person name="Yang G."/>
            <person name="Yin T."/>
            <person name="Douglas C."/>
            <person name="Marra M."/>
            <person name="Sandberg G."/>
            <person name="Van de Peer Y."/>
            <person name="Rokhsar D."/>
        </authorList>
    </citation>
    <scope>NUCLEOTIDE SEQUENCE [LARGE SCALE GENOMIC DNA]</scope>
    <source>
        <strain evidence="2">cv. Nisqually</strain>
    </source>
</reference>
<accession>A0ACC0S407</accession>